<reference evidence="3 4" key="1">
    <citation type="submission" date="2023-02" db="EMBL/GenBank/DDBJ databases">
        <title>LHISI_Scaffold_Assembly.</title>
        <authorList>
            <person name="Stuart O.P."/>
            <person name="Cleave R."/>
            <person name="Magrath M.J.L."/>
            <person name="Mikheyev A.S."/>
        </authorList>
    </citation>
    <scope>NUCLEOTIDE SEQUENCE [LARGE SCALE GENOMIC DNA]</scope>
    <source>
        <strain evidence="3">Daus_M_001</strain>
        <tissue evidence="3">Leg muscle</tissue>
    </source>
</reference>
<keyword evidence="4" id="KW-1185">Reference proteome</keyword>
<evidence type="ECO:0000313" key="3">
    <source>
        <dbReference type="EMBL" id="KAJ8871246.1"/>
    </source>
</evidence>
<accession>A0ABQ9GGU6</accession>
<gene>
    <name evidence="3" type="ORF">PR048_027552</name>
</gene>
<protein>
    <submittedName>
        <fullName evidence="3">Uncharacterized protein</fullName>
    </submittedName>
</protein>
<name>A0ABQ9GGU6_9NEOP</name>
<organism evidence="3 4">
    <name type="scientific">Dryococelus australis</name>
    <dbReference type="NCBI Taxonomy" id="614101"/>
    <lineage>
        <taxon>Eukaryota</taxon>
        <taxon>Metazoa</taxon>
        <taxon>Ecdysozoa</taxon>
        <taxon>Arthropoda</taxon>
        <taxon>Hexapoda</taxon>
        <taxon>Insecta</taxon>
        <taxon>Pterygota</taxon>
        <taxon>Neoptera</taxon>
        <taxon>Polyneoptera</taxon>
        <taxon>Phasmatodea</taxon>
        <taxon>Verophasmatodea</taxon>
        <taxon>Anareolatae</taxon>
        <taxon>Phasmatidae</taxon>
        <taxon>Eurycanthinae</taxon>
        <taxon>Dryococelus</taxon>
    </lineage>
</organism>
<evidence type="ECO:0000256" key="1">
    <source>
        <dbReference type="SAM" id="MobiDB-lite"/>
    </source>
</evidence>
<sequence>MRQTGNTISCMISVNVRHLSSTYCDGVCLIAGKEPWTSSGTTLKGVKTTRTRTIPARSHECTQLVQLNGGGGAGSLRYCVDASLDFQVMAWEEGTLSGLPDHTSTCLSCTQAVIAEISYEIANHRNTLHRPANGDNATDIGQRSPWAVCSSCRWSHWSEKTTEDGRVRPSTSVNLISLRNHEQVAQCPEHPIVGPRAKQRRRNERAGETGDPRENPPNSRIVRHDSHMRKSGSDPAGDLTGFVWSSHFTTVAPLSTEKVSTHHSKPTRVVSFKSRVLIILPNNGHTIAIAASIIQITILLPPSLASSLLLEHSPCAKPNRVRFPASSPRSSDVGDGADVTVWKQVSSKHSRFPNPCIPPLLHPLFIKPSSTLETTGAMRWTVVGKGKGVDVWDGGTVLHLPWVRLVLPHWWAGGIDIFLLVLVLFLL</sequence>
<comment type="caution">
    <text evidence="3">The sequence shown here is derived from an EMBL/GenBank/DDBJ whole genome shotgun (WGS) entry which is preliminary data.</text>
</comment>
<evidence type="ECO:0000313" key="4">
    <source>
        <dbReference type="Proteomes" id="UP001159363"/>
    </source>
</evidence>
<keyword evidence="2" id="KW-0472">Membrane</keyword>
<feature type="transmembrane region" description="Helical" evidence="2">
    <location>
        <begin position="409"/>
        <end position="426"/>
    </location>
</feature>
<dbReference type="Proteomes" id="UP001159363">
    <property type="component" value="Chromosome 11"/>
</dbReference>
<evidence type="ECO:0000256" key="2">
    <source>
        <dbReference type="SAM" id="Phobius"/>
    </source>
</evidence>
<proteinExistence type="predicted"/>
<feature type="region of interest" description="Disordered" evidence="1">
    <location>
        <begin position="184"/>
        <end position="236"/>
    </location>
</feature>
<dbReference type="EMBL" id="JARBHB010000012">
    <property type="protein sequence ID" value="KAJ8871246.1"/>
    <property type="molecule type" value="Genomic_DNA"/>
</dbReference>
<keyword evidence="2" id="KW-0812">Transmembrane</keyword>
<keyword evidence="2" id="KW-1133">Transmembrane helix</keyword>
<feature type="compositionally biased region" description="Basic and acidic residues" evidence="1">
    <location>
        <begin position="204"/>
        <end position="214"/>
    </location>
</feature>